<dbReference type="PROSITE" id="PS50097">
    <property type="entry name" value="BTB"/>
    <property type="match status" value="1"/>
</dbReference>
<protein>
    <recommendedName>
        <fullName evidence="5">BTB/POZ domain-containing protein</fullName>
    </recommendedName>
</protein>
<dbReference type="PANTHER" id="PTHR45774:SF3">
    <property type="entry name" value="BTB (POZ) DOMAIN-CONTAINING 2B-RELATED"/>
    <property type="match status" value="1"/>
</dbReference>
<name>A0A397THW7_9GLOM</name>
<dbReference type="CDD" id="cd18186">
    <property type="entry name" value="BTB_POZ_ZBTB_KLHL-like"/>
    <property type="match status" value="1"/>
</dbReference>
<dbReference type="Gene3D" id="3.30.710.10">
    <property type="entry name" value="Potassium Channel Kv1.1, Chain A"/>
    <property type="match status" value="1"/>
</dbReference>
<evidence type="ECO:0000313" key="3">
    <source>
        <dbReference type="EMBL" id="RIA97522.1"/>
    </source>
</evidence>
<dbReference type="SMART" id="SM00584">
    <property type="entry name" value="TLDc"/>
    <property type="match status" value="1"/>
</dbReference>
<dbReference type="InterPro" id="IPR011333">
    <property type="entry name" value="SKP1/BTB/POZ_sf"/>
</dbReference>
<keyword evidence="4" id="KW-1185">Reference proteome</keyword>
<sequence length="469" mass="54704">MSYNFDSGLPEALGQLLKMEKDYNVIIHIGEKPNFKEFHAHSVILHVRSEYFNKVLSAENIEKENGNYLIKLPNISPKAFEDILKYLYTDQVNIANKTGAELLDFMIVSDKFMLKKLTKLTEDFVIKNHLQFLQNDPVGILQIIYYCKPLVNLQELCLDEVCSKPEILFNSGKFTQISAPLLEIILKRDDLSLNEIEIWENLIKWGLAQGQALNKDVTKWNQDDINTFKRILYKFIPLIRFYDISTKDYFNKVKPYEEILSKELRDDILKFYMIPEYIPTYTPRHPKCDIDSIIISREHIPLFASWIDGKERKNIRNIPYEFKLLYRDSRDGNTAATFHAKCDNKGANIVVVKIKNKNQIIGGYNPLEWNSSNTYKATYDSFIFSFTNKNDLQSAKVGYSNGNQYSIVFSSYNGPFFGGNDIYINYNNNNVILIRQWLNANTSTYPKLDLPDNINYEIDDYEVFQVIKK</sequence>
<evidence type="ECO:0000313" key="4">
    <source>
        <dbReference type="Proteomes" id="UP000265703"/>
    </source>
</evidence>
<dbReference type="PANTHER" id="PTHR45774">
    <property type="entry name" value="BTB/POZ DOMAIN-CONTAINING"/>
    <property type="match status" value="1"/>
</dbReference>
<evidence type="ECO:0000259" key="1">
    <source>
        <dbReference type="PROSITE" id="PS50097"/>
    </source>
</evidence>
<dbReference type="Proteomes" id="UP000265703">
    <property type="component" value="Unassembled WGS sequence"/>
</dbReference>
<gene>
    <name evidence="3" type="ORF">C1645_813929</name>
</gene>
<dbReference type="AlphaFoldDB" id="A0A397THW7"/>
<evidence type="ECO:0000259" key="2">
    <source>
        <dbReference type="PROSITE" id="PS51886"/>
    </source>
</evidence>
<evidence type="ECO:0008006" key="5">
    <source>
        <dbReference type="Google" id="ProtNLM"/>
    </source>
</evidence>
<comment type="caution">
    <text evidence="3">The sequence shown here is derived from an EMBL/GenBank/DDBJ whole genome shotgun (WGS) entry which is preliminary data.</text>
</comment>
<accession>A0A397THW7</accession>
<feature type="domain" description="TLDc" evidence="2">
    <location>
        <begin position="293"/>
        <end position="467"/>
    </location>
</feature>
<dbReference type="InterPro" id="IPR000210">
    <property type="entry name" value="BTB/POZ_dom"/>
</dbReference>
<organism evidence="3 4">
    <name type="scientific">Glomus cerebriforme</name>
    <dbReference type="NCBI Taxonomy" id="658196"/>
    <lineage>
        <taxon>Eukaryota</taxon>
        <taxon>Fungi</taxon>
        <taxon>Fungi incertae sedis</taxon>
        <taxon>Mucoromycota</taxon>
        <taxon>Glomeromycotina</taxon>
        <taxon>Glomeromycetes</taxon>
        <taxon>Glomerales</taxon>
        <taxon>Glomeraceae</taxon>
        <taxon>Glomus</taxon>
    </lineage>
</organism>
<proteinExistence type="predicted"/>
<dbReference type="Pfam" id="PF00651">
    <property type="entry name" value="BTB"/>
    <property type="match status" value="1"/>
</dbReference>
<dbReference type="InterPro" id="IPR006571">
    <property type="entry name" value="TLDc_dom"/>
</dbReference>
<dbReference type="Pfam" id="PF07534">
    <property type="entry name" value="TLD"/>
    <property type="match status" value="1"/>
</dbReference>
<dbReference type="SMART" id="SM00225">
    <property type="entry name" value="BTB"/>
    <property type="match status" value="1"/>
</dbReference>
<dbReference type="OrthoDB" id="636773at2759"/>
<feature type="domain" description="BTB" evidence="1">
    <location>
        <begin position="23"/>
        <end position="96"/>
    </location>
</feature>
<dbReference type="PROSITE" id="PS51886">
    <property type="entry name" value="TLDC"/>
    <property type="match status" value="1"/>
</dbReference>
<reference evidence="3 4" key="1">
    <citation type="submission" date="2018-06" db="EMBL/GenBank/DDBJ databases">
        <title>Comparative genomics reveals the genomic features of Rhizophagus irregularis, R. cerebriforme, R. diaphanum and Gigaspora rosea, and their symbiotic lifestyle signature.</title>
        <authorList>
            <person name="Morin E."/>
            <person name="San Clemente H."/>
            <person name="Chen E.C.H."/>
            <person name="De La Providencia I."/>
            <person name="Hainaut M."/>
            <person name="Kuo A."/>
            <person name="Kohler A."/>
            <person name="Murat C."/>
            <person name="Tang N."/>
            <person name="Roy S."/>
            <person name="Loubradou J."/>
            <person name="Henrissat B."/>
            <person name="Grigoriev I.V."/>
            <person name="Corradi N."/>
            <person name="Roux C."/>
            <person name="Martin F.M."/>
        </authorList>
    </citation>
    <scope>NUCLEOTIDE SEQUENCE [LARGE SCALE GENOMIC DNA]</scope>
    <source>
        <strain evidence="3 4">DAOM 227022</strain>
    </source>
</reference>
<dbReference type="EMBL" id="QKYT01000028">
    <property type="protein sequence ID" value="RIA97522.1"/>
    <property type="molecule type" value="Genomic_DNA"/>
</dbReference>
<dbReference type="SUPFAM" id="SSF54695">
    <property type="entry name" value="POZ domain"/>
    <property type="match status" value="1"/>
</dbReference>